<dbReference type="Gene3D" id="3.40.50.10540">
    <property type="entry name" value="Crotonobetainyl-coa:carnitine coa-transferase, domain 1"/>
    <property type="match status" value="1"/>
</dbReference>
<dbReference type="GO" id="GO:0008410">
    <property type="term" value="F:CoA-transferase activity"/>
    <property type="evidence" value="ECO:0007669"/>
    <property type="project" value="TreeGrafter"/>
</dbReference>
<proteinExistence type="predicted"/>
<evidence type="ECO:0000313" key="2">
    <source>
        <dbReference type="EMBL" id="EHR61162.1"/>
    </source>
</evidence>
<dbReference type="PANTHER" id="PTHR48207">
    <property type="entry name" value="SUCCINATE--HYDROXYMETHYLGLUTARATE COA-TRANSFERASE"/>
    <property type="match status" value="1"/>
</dbReference>
<dbReference type="Pfam" id="PF02515">
    <property type="entry name" value="CoA_transf_3"/>
    <property type="match status" value="1"/>
</dbReference>
<dbReference type="Gene3D" id="3.30.1540.10">
    <property type="entry name" value="formyl-coa transferase, domain 3"/>
    <property type="match status" value="1"/>
</dbReference>
<accession>H5XPT3</accession>
<dbReference type="STRING" id="882082.SaccyDRAFT_2282"/>
<evidence type="ECO:0000256" key="1">
    <source>
        <dbReference type="ARBA" id="ARBA00022679"/>
    </source>
</evidence>
<protein>
    <submittedName>
        <fullName evidence="2">Putative acyl-CoA transferase/carnitine dehydratase</fullName>
    </submittedName>
</protein>
<dbReference type="InterPro" id="IPR023606">
    <property type="entry name" value="CoA-Trfase_III_dom_1_sf"/>
</dbReference>
<organism evidence="2 3">
    <name type="scientific">Saccharomonospora cyanea NA-134</name>
    <dbReference type="NCBI Taxonomy" id="882082"/>
    <lineage>
        <taxon>Bacteria</taxon>
        <taxon>Bacillati</taxon>
        <taxon>Actinomycetota</taxon>
        <taxon>Actinomycetes</taxon>
        <taxon>Pseudonocardiales</taxon>
        <taxon>Pseudonocardiaceae</taxon>
        <taxon>Saccharomonospora</taxon>
    </lineage>
</organism>
<dbReference type="AlphaFoldDB" id="H5XPT3"/>
<dbReference type="SUPFAM" id="SSF89796">
    <property type="entry name" value="CoA-transferase family III (CaiB/BaiF)"/>
    <property type="match status" value="1"/>
</dbReference>
<dbReference type="InterPro" id="IPR003673">
    <property type="entry name" value="CoA-Trfase_fam_III"/>
</dbReference>
<name>H5XPT3_9PSEU</name>
<dbReference type="OrthoDB" id="9797653at2"/>
<dbReference type="InterPro" id="IPR044855">
    <property type="entry name" value="CoA-Trfase_III_dom3_sf"/>
</dbReference>
<reference evidence="2 3" key="1">
    <citation type="submission" date="2011-11" db="EMBL/GenBank/DDBJ databases">
        <title>The Noncontiguous Finished sequence of Saccharomonospora cyanea NA-134.</title>
        <authorList>
            <consortium name="US DOE Joint Genome Institute"/>
            <person name="Lucas S."/>
            <person name="Han J."/>
            <person name="Lapidus A."/>
            <person name="Cheng J.-F."/>
            <person name="Goodwin L."/>
            <person name="Pitluck S."/>
            <person name="Peters L."/>
            <person name="Ovchinnikova G."/>
            <person name="Lu M."/>
            <person name="Detter J.C."/>
            <person name="Han C."/>
            <person name="Tapia R."/>
            <person name="Land M."/>
            <person name="Hauser L."/>
            <person name="Kyrpides N."/>
            <person name="Ivanova N."/>
            <person name="Pagani I."/>
            <person name="Brambilla E.-M."/>
            <person name="Klenk H.-P."/>
            <person name="Woyke T."/>
        </authorList>
    </citation>
    <scope>NUCLEOTIDE SEQUENCE [LARGE SCALE GENOMIC DNA]</scope>
    <source>
        <strain evidence="2 3">NA-134</strain>
    </source>
</reference>
<keyword evidence="1 2" id="KW-0808">Transferase</keyword>
<dbReference type="RefSeq" id="WP_005456223.1">
    <property type="nucleotide sequence ID" value="NZ_CM001440.1"/>
</dbReference>
<dbReference type="InterPro" id="IPR050483">
    <property type="entry name" value="CoA-transferase_III_domain"/>
</dbReference>
<gene>
    <name evidence="2" type="ORF">SaccyDRAFT_2282</name>
</gene>
<evidence type="ECO:0000313" key="3">
    <source>
        <dbReference type="Proteomes" id="UP000002791"/>
    </source>
</evidence>
<dbReference type="Proteomes" id="UP000002791">
    <property type="component" value="Chromosome"/>
</dbReference>
<dbReference type="CDD" id="cd01670">
    <property type="entry name" value="Death"/>
    <property type="match status" value="1"/>
</dbReference>
<sequence>MSGALRGVRVIDLTQALAGPFCTSVLADHGADVVKVEAPRGDFMRNNGPFADDDTHRPYGGTFASANRNKRSIVLDLKKPEARDVLLRLVEGADVLVENFSAGVMQRLGLDYETLSARNPRLVYTSIRGFGDEVGGESPYRDWPAFDIVAQAMGGLMSITGPDADTPVRVGSGLGDTVPGLFAAFGTLAALREAEHTGKGQYVDVAMVDSVLAVSEVVVNNYAATGQVPRPIGNQLAGFAPFDTVRAKDGQVTLGAPHRPQWTKLCTIMGRPELIDDPRFDTDHNRWVHRDEVYEILNAWTEQHTVAELMELLGGQVPLAPILDAEAIFEDPHFAARDMLPEVEHPGTGRKTVVVGIPAKLSATPGAVSRRAPLLGEHTEEVLREAGLDDAAIDSLRAAGATVRQEKNS</sequence>
<keyword evidence="3" id="KW-1185">Reference proteome</keyword>
<dbReference type="PANTHER" id="PTHR48207:SF3">
    <property type="entry name" value="SUCCINATE--HYDROXYMETHYLGLUTARATE COA-TRANSFERASE"/>
    <property type="match status" value="1"/>
</dbReference>
<dbReference type="eggNOG" id="COG1804">
    <property type="taxonomic scope" value="Bacteria"/>
</dbReference>
<dbReference type="EMBL" id="CM001440">
    <property type="protein sequence ID" value="EHR61162.1"/>
    <property type="molecule type" value="Genomic_DNA"/>
</dbReference>
<dbReference type="HOGENOM" id="CLU_033975_0_0_11"/>